<name>A0A426VAY0_9BURK</name>
<comment type="caution">
    <text evidence="3">The sequence shown here is derived from an EMBL/GenBank/DDBJ whole genome shotgun (WGS) entry which is preliminary data.</text>
</comment>
<dbReference type="PANTHER" id="PTHR33542">
    <property type="entry name" value="SIROHYDROCHLORIN FERROCHELATASE, CHLOROPLASTIC"/>
    <property type="match status" value="1"/>
</dbReference>
<dbReference type="Pfam" id="PF01903">
    <property type="entry name" value="CbiX"/>
    <property type="match status" value="1"/>
</dbReference>
<dbReference type="GO" id="GO:0046872">
    <property type="term" value="F:metal ion binding"/>
    <property type="evidence" value="ECO:0007669"/>
    <property type="project" value="UniProtKB-KW"/>
</dbReference>
<dbReference type="EMBL" id="RSED01000008">
    <property type="protein sequence ID" value="RRS04053.1"/>
    <property type="molecule type" value="Genomic_DNA"/>
</dbReference>
<organism evidence="3 4">
    <name type="scientific">Aquabacterium soli</name>
    <dbReference type="NCBI Taxonomy" id="2493092"/>
    <lineage>
        <taxon>Bacteria</taxon>
        <taxon>Pseudomonadati</taxon>
        <taxon>Pseudomonadota</taxon>
        <taxon>Betaproteobacteria</taxon>
        <taxon>Burkholderiales</taxon>
        <taxon>Aquabacterium</taxon>
    </lineage>
</organism>
<keyword evidence="4" id="KW-1185">Reference proteome</keyword>
<evidence type="ECO:0000256" key="2">
    <source>
        <dbReference type="ARBA" id="ARBA00023239"/>
    </source>
</evidence>
<dbReference type="Gene3D" id="3.40.50.1400">
    <property type="match status" value="1"/>
</dbReference>
<dbReference type="GO" id="GO:0016829">
    <property type="term" value="F:lyase activity"/>
    <property type="evidence" value="ECO:0007669"/>
    <property type="project" value="UniProtKB-KW"/>
</dbReference>
<protein>
    <submittedName>
        <fullName evidence="3">Cobalamin biosynthesis protein CbiX</fullName>
    </submittedName>
</protein>
<dbReference type="OrthoDB" id="9797895at2"/>
<sequence length="135" mass="14497">MSHGLLLFAHGARDAAWARPFEQARDHITAQHGPDTPVVLAFLEFMSPTLLQAGEQLARQGCDQVTVVPLFLGAGGHVRKDLPALMDQIRLRHPGTTWRLAPAVGETDTLVRALADAAWQLAHPREQPGAGGDAA</sequence>
<dbReference type="Proteomes" id="UP000269265">
    <property type="component" value="Unassembled WGS sequence"/>
</dbReference>
<dbReference type="SUPFAM" id="SSF53800">
    <property type="entry name" value="Chelatase"/>
    <property type="match status" value="1"/>
</dbReference>
<proteinExistence type="predicted"/>
<reference evidence="3 4" key="1">
    <citation type="submission" date="2018-12" db="EMBL/GenBank/DDBJ databases">
        <title>The whole draft genome of Aquabacterium sp. SJQ9.</title>
        <authorList>
            <person name="Sun L."/>
            <person name="Gao X."/>
            <person name="Chen W."/>
            <person name="Huang K."/>
        </authorList>
    </citation>
    <scope>NUCLEOTIDE SEQUENCE [LARGE SCALE GENOMIC DNA]</scope>
    <source>
        <strain evidence="3 4">SJQ9</strain>
    </source>
</reference>
<evidence type="ECO:0000313" key="4">
    <source>
        <dbReference type="Proteomes" id="UP000269265"/>
    </source>
</evidence>
<dbReference type="InterPro" id="IPR002762">
    <property type="entry name" value="CbiX-like"/>
</dbReference>
<evidence type="ECO:0000256" key="1">
    <source>
        <dbReference type="ARBA" id="ARBA00022723"/>
    </source>
</evidence>
<dbReference type="RefSeq" id="WP_125243457.1">
    <property type="nucleotide sequence ID" value="NZ_RSED01000008.1"/>
</dbReference>
<dbReference type="CDD" id="cd03416">
    <property type="entry name" value="CbiX_SirB_N"/>
    <property type="match status" value="1"/>
</dbReference>
<keyword evidence="1" id="KW-0479">Metal-binding</keyword>
<accession>A0A426VAY0</accession>
<dbReference type="InterPro" id="IPR050963">
    <property type="entry name" value="Sirohydro_Cobaltochel/CbiX"/>
</dbReference>
<dbReference type="AlphaFoldDB" id="A0A426VAY0"/>
<dbReference type="PANTHER" id="PTHR33542:SF3">
    <property type="entry name" value="SIROHYDROCHLORIN FERROCHELATASE, CHLOROPLASTIC"/>
    <property type="match status" value="1"/>
</dbReference>
<gene>
    <name evidence="3" type="ORF">EIP75_11730</name>
</gene>
<keyword evidence="2" id="KW-0456">Lyase</keyword>
<evidence type="ECO:0000313" key="3">
    <source>
        <dbReference type="EMBL" id="RRS04053.1"/>
    </source>
</evidence>